<evidence type="ECO:0000256" key="2">
    <source>
        <dbReference type="ARBA" id="ARBA00022723"/>
    </source>
</evidence>
<keyword evidence="7" id="KW-1185">Reference proteome</keyword>
<dbReference type="PANTHER" id="PTHR33337">
    <property type="entry name" value="GFA DOMAIN-CONTAINING PROTEIN"/>
    <property type="match status" value="1"/>
</dbReference>
<dbReference type="EMBL" id="FNBW01000008">
    <property type="protein sequence ID" value="SDF94986.1"/>
    <property type="molecule type" value="Genomic_DNA"/>
</dbReference>
<evidence type="ECO:0000259" key="5">
    <source>
        <dbReference type="PROSITE" id="PS51891"/>
    </source>
</evidence>
<dbReference type="InterPro" id="IPR011057">
    <property type="entry name" value="Mss4-like_sf"/>
</dbReference>
<dbReference type="Pfam" id="PF04828">
    <property type="entry name" value="GFA"/>
    <property type="match status" value="1"/>
</dbReference>
<dbReference type="GO" id="GO:0016846">
    <property type="term" value="F:carbon-sulfur lyase activity"/>
    <property type="evidence" value="ECO:0007669"/>
    <property type="project" value="InterPro"/>
</dbReference>
<gene>
    <name evidence="6" type="ORF">SAMN05660686_02867</name>
</gene>
<sequence>MADDTFAEGGCTCRSVRYRLKRKPMFVHCCHCTWCQRDSGTAFALNALIETAEMEVISGTLEAVDTPTESGKGQIFMRCPTCLATLYSHYAGAGKSVAFVRVGTLDEPARVPPDIHIFTRSKLPWVGLPEGALVMEGFYAYREHWPEESFARLKAARQG</sequence>
<feature type="domain" description="CENP-V/GFA" evidence="5">
    <location>
        <begin position="7"/>
        <end position="126"/>
    </location>
</feature>
<accession>A0A8G2BJD0</accession>
<keyword evidence="2" id="KW-0479">Metal-binding</keyword>
<evidence type="ECO:0000313" key="6">
    <source>
        <dbReference type="EMBL" id="SDF94986.1"/>
    </source>
</evidence>
<dbReference type="PANTHER" id="PTHR33337:SF33">
    <property type="entry name" value="CENP-V_GFA DOMAIN-CONTAINING PROTEIN"/>
    <property type="match status" value="1"/>
</dbReference>
<dbReference type="PROSITE" id="PS51891">
    <property type="entry name" value="CENP_V_GFA"/>
    <property type="match status" value="1"/>
</dbReference>
<dbReference type="InterPro" id="IPR006913">
    <property type="entry name" value="CENP-V/GFA"/>
</dbReference>
<evidence type="ECO:0000313" key="7">
    <source>
        <dbReference type="Proteomes" id="UP000198615"/>
    </source>
</evidence>
<keyword evidence="4" id="KW-0456">Lyase</keyword>
<evidence type="ECO:0000256" key="3">
    <source>
        <dbReference type="ARBA" id="ARBA00022833"/>
    </source>
</evidence>
<proteinExistence type="inferred from homology"/>
<dbReference type="SUPFAM" id="SSF51316">
    <property type="entry name" value="Mss4-like"/>
    <property type="match status" value="1"/>
</dbReference>
<dbReference type="OrthoDB" id="9807246at2"/>
<reference evidence="6 7" key="1">
    <citation type="submission" date="2016-10" db="EMBL/GenBank/DDBJ databases">
        <authorList>
            <person name="Varghese N."/>
            <person name="Submissions S."/>
        </authorList>
    </citation>
    <scope>NUCLEOTIDE SEQUENCE [LARGE SCALE GENOMIC DNA]</scope>
    <source>
        <strain evidence="6 7">DSM 18839</strain>
    </source>
</reference>
<comment type="caution">
    <text evidence="6">The sequence shown here is derived from an EMBL/GenBank/DDBJ whole genome shotgun (WGS) entry which is preliminary data.</text>
</comment>
<dbReference type="AlphaFoldDB" id="A0A8G2BJD0"/>
<dbReference type="Proteomes" id="UP000198615">
    <property type="component" value="Unassembled WGS sequence"/>
</dbReference>
<evidence type="ECO:0000256" key="1">
    <source>
        <dbReference type="ARBA" id="ARBA00005495"/>
    </source>
</evidence>
<evidence type="ECO:0000256" key="4">
    <source>
        <dbReference type="ARBA" id="ARBA00023239"/>
    </source>
</evidence>
<keyword evidence="3" id="KW-0862">Zinc</keyword>
<organism evidence="6 7">
    <name type="scientific">Thalassobaculum litoreum DSM 18839</name>
    <dbReference type="NCBI Taxonomy" id="1123362"/>
    <lineage>
        <taxon>Bacteria</taxon>
        <taxon>Pseudomonadati</taxon>
        <taxon>Pseudomonadota</taxon>
        <taxon>Alphaproteobacteria</taxon>
        <taxon>Rhodospirillales</taxon>
        <taxon>Thalassobaculaceae</taxon>
        <taxon>Thalassobaculum</taxon>
    </lineage>
</organism>
<dbReference type="RefSeq" id="WP_038013780.1">
    <property type="nucleotide sequence ID" value="NZ_FNBW01000008.1"/>
</dbReference>
<protein>
    <submittedName>
        <fullName evidence="6">Uncharacterized conserved protein</fullName>
    </submittedName>
</protein>
<comment type="similarity">
    <text evidence="1">Belongs to the Gfa family.</text>
</comment>
<dbReference type="Gene3D" id="3.90.1590.10">
    <property type="entry name" value="glutathione-dependent formaldehyde- activating enzyme (gfa)"/>
    <property type="match status" value="1"/>
</dbReference>
<dbReference type="GO" id="GO:0046872">
    <property type="term" value="F:metal ion binding"/>
    <property type="evidence" value="ECO:0007669"/>
    <property type="project" value="UniProtKB-KW"/>
</dbReference>
<name>A0A8G2BJD0_9PROT</name>